<reference evidence="2 3" key="1">
    <citation type="submission" date="2020-10" db="EMBL/GenBank/DDBJ databases">
        <title>Connecting structure to function with the recovery of over 1000 high-quality activated sludge metagenome-assembled genomes encoding full-length rRNA genes using long-read sequencing.</title>
        <authorList>
            <person name="Singleton C.M."/>
            <person name="Petriglieri F."/>
            <person name="Kristensen J.M."/>
            <person name="Kirkegaard R.H."/>
            <person name="Michaelsen T.Y."/>
            <person name="Andersen M.H."/>
            <person name="Karst S.M."/>
            <person name="Dueholm M.S."/>
            <person name="Nielsen P.H."/>
            <person name="Albertsen M."/>
        </authorList>
    </citation>
    <scope>NUCLEOTIDE SEQUENCE [LARGE SCALE GENOMIC DNA]</scope>
    <source>
        <strain evidence="2">Lyne_18-Q3-R50-59_MAXAC.006</strain>
    </source>
</reference>
<gene>
    <name evidence="2" type="ORF">IPN02_14345</name>
</gene>
<feature type="coiled-coil region" evidence="1">
    <location>
        <begin position="42"/>
        <end position="69"/>
    </location>
</feature>
<name>A0A936NE78_9ACTN</name>
<dbReference type="Proteomes" id="UP000727993">
    <property type="component" value="Unassembled WGS sequence"/>
</dbReference>
<evidence type="ECO:0000313" key="3">
    <source>
        <dbReference type="Proteomes" id="UP000727993"/>
    </source>
</evidence>
<proteinExistence type="predicted"/>
<sequence length="76" mass="8584">MAKNFDELAQPIIDDPVRAVRVERFVVEALEQVVTLEGSEQDEAAEDLVDQRELELARAENEFLAWEEVKADLGLA</sequence>
<protein>
    <submittedName>
        <fullName evidence="2">Type II toxin-antitoxin system Phd/YefM family antitoxin</fullName>
    </submittedName>
</protein>
<accession>A0A936NE78</accession>
<keyword evidence="1" id="KW-0175">Coiled coil</keyword>
<dbReference type="AlphaFoldDB" id="A0A936NE78"/>
<dbReference type="EMBL" id="JADJZA010000007">
    <property type="protein sequence ID" value="MBK9297984.1"/>
    <property type="molecule type" value="Genomic_DNA"/>
</dbReference>
<comment type="caution">
    <text evidence="2">The sequence shown here is derived from an EMBL/GenBank/DDBJ whole genome shotgun (WGS) entry which is preliminary data.</text>
</comment>
<organism evidence="2 3">
    <name type="scientific">Candidatus Neomicrothrix subdominans</name>
    <dbReference type="NCBI Taxonomy" id="2954438"/>
    <lineage>
        <taxon>Bacteria</taxon>
        <taxon>Bacillati</taxon>
        <taxon>Actinomycetota</taxon>
        <taxon>Acidimicrobiia</taxon>
        <taxon>Acidimicrobiales</taxon>
        <taxon>Microthrixaceae</taxon>
        <taxon>Candidatus Neomicrothrix</taxon>
    </lineage>
</organism>
<evidence type="ECO:0000313" key="2">
    <source>
        <dbReference type="EMBL" id="MBK9297984.1"/>
    </source>
</evidence>
<evidence type="ECO:0000256" key="1">
    <source>
        <dbReference type="SAM" id="Coils"/>
    </source>
</evidence>